<proteinExistence type="predicted"/>
<reference evidence="2 3" key="1">
    <citation type="submission" date="2016-10" db="EMBL/GenBank/DDBJ databases">
        <authorList>
            <person name="de Groot N.N."/>
        </authorList>
    </citation>
    <scope>NUCLEOTIDE SEQUENCE [LARGE SCALE GENOMIC DNA]</scope>
    <source>
        <strain evidence="2 3">CGMCC 1.10959</strain>
    </source>
</reference>
<accession>A0A1I6YZF3</accession>
<evidence type="ECO:0000313" key="3">
    <source>
        <dbReference type="Proteomes" id="UP000182466"/>
    </source>
</evidence>
<gene>
    <name evidence="2" type="ORF">SAMN05216236_103127</name>
</gene>
<protein>
    <submittedName>
        <fullName evidence="2">Peptidase propeptide and YPEB domain-containing protein</fullName>
    </submittedName>
</protein>
<dbReference type="AlphaFoldDB" id="A0A1I6YZF3"/>
<name>A0A1I6YZF3_9RHOB</name>
<sequence length="118" mass="12890">MAELFLGSDVVGMPLHRMRGANTMTLKGHTMTTGYLKTLALCGAMALAGGTAFASGDSIQLTDEIKAQITATLTEQGYEVSKIKTEDGLYEAYARKDGKRYEVFLNDKMEVVRTENDD</sequence>
<dbReference type="STRING" id="999627.SAMN05216236_103127"/>
<dbReference type="EMBL" id="FPAW01000003">
    <property type="protein sequence ID" value="SFT55794.1"/>
    <property type="molecule type" value="Genomic_DNA"/>
</dbReference>
<organism evidence="2 3">
    <name type="scientific">Sedimentitalea nanhaiensis</name>
    <dbReference type="NCBI Taxonomy" id="999627"/>
    <lineage>
        <taxon>Bacteria</taxon>
        <taxon>Pseudomonadati</taxon>
        <taxon>Pseudomonadota</taxon>
        <taxon>Alphaproteobacteria</taxon>
        <taxon>Rhodobacterales</taxon>
        <taxon>Paracoccaceae</taxon>
        <taxon>Sedimentitalea</taxon>
    </lineage>
</organism>
<keyword evidence="3" id="KW-1185">Reference proteome</keyword>
<dbReference type="eggNOG" id="ENOG5033DVM">
    <property type="taxonomic scope" value="Bacteria"/>
</dbReference>
<dbReference type="InterPro" id="IPR025711">
    <property type="entry name" value="PepSY"/>
</dbReference>
<evidence type="ECO:0000313" key="2">
    <source>
        <dbReference type="EMBL" id="SFT55794.1"/>
    </source>
</evidence>
<dbReference type="Pfam" id="PF13670">
    <property type="entry name" value="PepSY_2"/>
    <property type="match status" value="1"/>
</dbReference>
<evidence type="ECO:0000259" key="1">
    <source>
        <dbReference type="Pfam" id="PF13670"/>
    </source>
</evidence>
<feature type="domain" description="PepSY" evidence="1">
    <location>
        <begin position="39"/>
        <end position="113"/>
    </location>
</feature>
<dbReference type="Proteomes" id="UP000182466">
    <property type="component" value="Unassembled WGS sequence"/>
</dbReference>